<dbReference type="Proteomes" id="UP000218418">
    <property type="component" value="Chromosome"/>
</dbReference>
<evidence type="ECO:0000313" key="2">
    <source>
        <dbReference type="Proteomes" id="UP000218418"/>
    </source>
</evidence>
<protein>
    <submittedName>
        <fullName evidence="1">Uncharacterized protein</fullName>
    </submittedName>
</protein>
<name>A0A1Z4LWK5_9CYAN</name>
<dbReference type="EMBL" id="AP018227">
    <property type="protein sequence ID" value="BAY85594.1"/>
    <property type="molecule type" value="Genomic_DNA"/>
</dbReference>
<sequence length="73" mass="8356">MHKINNWRYLFNREHPKCVKISFVIASGTTHSPEGCGSSQDFEIASLRMSYRTRSANAMTITILILQNWDAPI</sequence>
<keyword evidence="2" id="KW-1185">Reference proteome</keyword>
<proteinExistence type="predicted"/>
<organism evidence="1 2">
    <name type="scientific">Calothrix parasitica NIES-267</name>
    <dbReference type="NCBI Taxonomy" id="1973488"/>
    <lineage>
        <taxon>Bacteria</taxon>
        <taxon>Bacillati</taxon>
        <taxon>Cyanobacteriota</taxon>
        <taxon>Cyanophyceae</taxon>
        <taxon>Nostocales</taxon>
        <taxon>Calotrichaceae</taxon>
        <taxon>Calothrix</taxon>
    </lineage>
</organism>
<reference evidence="1 2" key="1">
    <citation type="submission" date="2017-06" db="EMBL/GenBank/DDBJ databases">
        <title>Genome sequencing of cyanobaciteial culture collection at National Institute for Environmental Studies (NIES).</title>
        <authorList>
            <person name="Hirose Y."/>
            <person name="Shimura Y."/>
            <person name="Fujisawa T."/>
            <person name="Nakamura Y."/>
            <person name="Kawachi M."/>
        </authorList>
    </citation>
    <scope>NUCLEOTIDE SEQUENCE [LARGE SCALE GENOMIC DNA]</scope>
    <source>
        <strain evidence="1 2">NIES-267</strain>
    </source>
</reference>
<evidence type="ECO:0000313" key="1">
    <source>
        <dbReference type="EMBL" id="BAY85594.1"/>
    </source>
</evidence>
<dbReference type="AlphaFoldDB" id="A0A1Z4LWK5"/>
<accession>A0A1Z4LWK5</accession>
<gene>
    <name evidence="1" type="ORF">NIES267_50940</name>
</gene>